<name>A0AB34JLJ9_PRYPA</name>
<dbReference type="EMBL" id="JBGBPQ010000007">
    <property type="protein sequence ID" value="KAL1521777.1"/>
    <property type="molecule type" value="Genomic_DNA"/>
</dbReference>
<dbReference type="AlphaFoldDB" id="A0AB34JLJ9"/>
<evidence type="ECO:0000313" key="2">
    <source>
        <dbReference type="Proteomes" id="UP001515480"/>
    </source>
</evidence>
<comment type="caution">
    <text evidence="1">The sequence shown here is derived from an EMBL/GenBank/DDBJ whole genome shotgun (WGS) entry which is preliminary data.</text>
</comment>
<gene>
    <name evidence="1" type="ORF">AB1Y20_021430</name>
</gene>
<dbReference type="Proteomes" id="UP001515480">
    <property type="component" value="Unassembled WGS sequence"/>
</dbReference>
<sequence>MPSVPFALLAVSPCALGGLGARRLPARSALHGCVMQERAHGNAAEPGPAGLYMPLAPPMTIEKYETMQRRRVQATLEFTMHPSWRFWAEQAAEVLAILKERHPDLVVQKVIVATMDSSQIPDMALRVEGKLCARLSSGRGAVYLPMQLIGIAVEEGRRTQRPAENVYGAREQ</sequence>
<evidence type="ECO:0000313" key="1">
    <source>
        <dbReference type="EMBL" id="KAL1521777.1"/>
    </source>
</evidence>
<protein>
    <submittedName>
        <fullName evidence="1">Uncharacterized protein</fullName>
    </submittedName>
</protein>
<reference evidence="1 2" key="1">
    <citation type="journal article" date="2024" name="Science">
        <title>Giant polyketide synthase enzymes in the biosynthesis of giant marine polyether toxins.</title>
        <authorList>
            <person name="Fallon T.R."/>
            <person name="Shende V.V."/>
            <person name="Wierzbicki I.H."/>
            <person name="Pendleton A.L."/>
            <person name="Watervoot N.F."/>
            <person name="Auber R.P."/>
            <person name="Gonzalez D.J."/>
            <person name="Wisecaver J.H."/>
            <person name="Moore B.S."/>
        </authorList>
    </citation>
    <scope>NUCLEOTIDE SEQUENCE [LARGE SCALE GENOMIC DNA]</scope>
    <source>
        <strain evidence="1 2">12B1</strain>
    </source>
</reference>
<accession>A0AB34JLJ9</accession>
<organism evidence="1 2">
    <name type="scientific">Prymnesium parvum</name>
    <name type="common">Toxic golden alga</name>
    <dbReference type="NCBI Taxonomy" id="97485"/>
    <lineage>
        <taxon>Eukaryota</taxon>
        <taxon>Haptista</taxon>
        <taxon>Haptophyta</taxon>
        <taxon>Prymnesiophyceae</taxon>
        <taxon>Prymnesiales</taxon>
        <taxon>Prymnesiaceae</taxon>
        <taxon>Prymnesium</taxon>
    </lineage>
</organism>
<proteinExistence type="predicted"/>
<keyword evidence="2" id="KW-1185">Reference proteome</keyword>